<gene>
    <name evidence="1" type="ORF">CO662_28720</name>
</gene>
<reference evidence="1 2" key="1">
    <citation type="submission" date="2017-09" db="EMBL/GenBank/DDBJ databases">
        <title>Comparative genomics of rhizobia isolated from Phaseolus vulgaris in China.</title>
        <authorList>
            <person name="Tong W."/>
        </authorList>
    </citation>
    <scope>NUCLEOTIDE SEQUENCE [LARGE SCALE GENOMIC DNA]</scope>
    <source>
        <strain evidence="1 2">Y27</strain>
    </source>
</reference>
<dbReference type="Proteomes" id="UP000219972">
    <property type="component" value="Unassembled WGS sequence"/>
</dbReference>
<evidence type="ECO:0000313" key="2">
    <source>
        <dbReference type="Proteomes" id="UP000219972"/>
    </source>
</evidence>
<proteinExistence type="predicted"/>
<comment type="caution">
    <text evidence="1">The sequence shown here is derived from an EMBL/GenBank/DDBJ whole genome shotgun (WGS) entry which is preliminary data.</text>
</comment>
<name>A0ABX4IZZ4_9HYPH</name>
<protein>
    <submittedName>
        <fullName evidence="1">Uncharacterized protein</fullName>
    </submittedName>
</protein>
<sequence length="117" mass="13635">MVLVDWRPELQVHVYSAILFISAKEEVALTWRIYRMVVKKIIDSSIPYEQGGVLEAAKFAKGDGWKDKFLSVEPGPLPHFDEDTRLQLIDDLKNKRPIEEIVKEYRFFAELLSNRKA</sequence>
<accession>A0ABX4IZZ4</accession>
<dbReference type="EMBL" id="NWSL01000026">
    <property type="protein sequence ID" value="PDS48480.1"/>
    <property type="molecule type" value="Genomic_DNA"/>
</dbReference>
<evidence type="ECO:0000313" key="1">
    <source>
        <dbReference type="EMBL" id="PDS48480.1"/>
    </source>
</evidence>
<organism evidence="1 2">
    <name type="scientific">Rhizobium anhuiense</name>
    <dbReference type="NCBI Taxonomy" id="1184720"/>
    <lineage>
        <taxon>Bacteria</taxon>
        <taxon>Pseudomonadati</taxon>
        <taxon>Pseudomonadota</taxon>
        <taxon>Alphaproteobacteria</taxon>
        <taxon>Hyphomicrobiales</taxon>
        <taxon>Rhizobiaceae</taxon>
        <taxon>Rhizobium/Agrobacterium group</taxon>
        <taxon>Rhizobium</taxon>
    </lineage>
</organism>
<dbReference type="InterPro" id="IPR023903">
    <property type="entry name" value="Cyclised_pep"/>
</dbReference>
<dbReference type="NCBIfam" id="TIGR04079">
    <property type="entry name" value="phero_cyc_pep"/>
    <property type="match status" value="1"/>
</dbReference>
<keyword evidence="2" id="KW-1185">Reference proteome</keyword>